<evidence type="ECO:0000256" key="1">
    <source>
        <dbReference type="ARBA" id="ARBA00004453"/>
    </source>
</evidence>
<dbReference type="EMBL" id="JAUCBP010000007">
    <property type="protein sequence ID" value="MDM7861020.1"/>
    <property type="molecule type" value="Genomic_DNA"/>
</dbReference>
<dbReference type="Pfam" id="PF04245">
    <property type="entry name" value="NA37"/>
    <property type="match status" value="1"/>
</dbReference>
<sequence length="346" mass="39013">MSAVIHQFIVHQLLVTAEKKLTIAPRSQCIDVTSSIEVLAEQINHAFNAKPGKGVGNFAVPDDEAEFNFQASLSATLASLAENQDDSIFQQFTVAAGQHLVRTMAEMQMIETGFLVFCHYEYLATDYLMVCLLNTKQHVHVDKQLELSISEHLDLAKMQLAARIDLTQLSVQPEQNRYISFIKGRMGRKVADFFMTFLGCEELMDVKQQNAKLIDSVDAYLSTEQLDIEEKQTHREVVQDYYKEKIAAGDDIVLSELTAKLPADLEQKFDFKQFVEDSEAELDDSFQPDKTVLKQLAKFSGQGGGISLSFDRKLYGDKVRYDATTDTLVIRGIPPNLKDQLLRSEK</sequence>
<reference evidence="4 5" key="1">
    <citation type="submission" date="2023-06" db="EMBL/GenBank/DDBJ databases">
        <title>Alteromonas sp. ASW11-36 isolated from intertidal sand.</title>
        <authorList>
            <person name="Li Y."/>
        </authorList>
    </citation>
    <scope>NUCLEOTIDE SEQUENCE [LARGE SCALE GENOMIC DNA]</scope>
    <source>
        <strain evidence="4 5">ASW11-36</strain>
    </source>
</reference>
<evidence type="ECO:0000256" key="3">
    <source>
        <dbReference type="ARBA" id="ARBA00022490"/>
    </source>
</evidence>
<organism evidence="4 5">
    <name type="scientific">Alteromonas arenosi</name>
    <dbReference type="NCBI Taxonomy" id="3055817"/>
    <lineage>
        <taxon>Bacteria</taxon>
        <taxon>Pseudomonadati</taxon>
        <taxon>Pseudomonadota</taxon>
        <taxon>Gammaproteobacteria</taxon>
        <taxon>Alteromonadales</taxon>
        <taxon>Alteromonadaceae</taxon>
        <taxon>Alteromonas/Salinimonas group</taxon>
        <taxon>Alteromonas</taxon>
    </lineage>
</organism>
<evidence type="ECO:0000256" key="2">
    <source>
        <dbReference type="ARBA" id="ARBA00009035"/>
    </source>
</evidence>
<dbReference type="Proteomes" id="UP001234343">
    <property type="component" value="Unassembled WGS sequence"/>
</dbReference>
<evidence type="ECO:0000313" key="4">
    <source>
        <dbReference type="EMBL" id="MDM7861020.1"/>
    </source>
</evidence>
<comment type="caution">
    <text evidence="4">The sequence shown here is derived from an EMBL/GenBank/DDBJ whole genome shotgun (WGS) entry which is preliminary data.</text>
</comment>
<comment type="subcellular location">
    <subcellularLocation>
        <location evidence="1">Cytoplasm</location>
        <location evidence="1">Nucleoid</location>
    </subcellularLocation>
</comment>
<protein>
    <submittedName>
        <fullName evidence="4">Nucleoid-associated protein YejK</fullName>
    </submittedName>
</protein>
<dbReference type="RefSeq" id="WP_289365329.1">
    <property type="nucleotide sequence ID" value="NZ_JAUCBP010000007.1"/>
</dbReference>
<dbReference type="InterPro" id="IPR007358">
    <property type="entry name" value="Nucleoid_associated_NdpA"/>
</dbReference>
<evidence type="ECO:0000313" key="5">
    <source>
        <dbReference type="Proteomes" id="UP001234343"/>
    </source>
</evidence>
<comment type="similarity">
    <text evidence="2">Belongs to the YejK family.</text>
</comment>
<gene>
    <name evidence="4" type="primary">yejK</name>
    <name evidence="4" type="ORF">QTP81_10460</name>
</gene>
<proteinExistence type="inferred from homology"/>
<dbReference type="PANTHER" id="PTHR38772:SF1">
    <property type="entry name" value="NUCLEOID-ASSOCIATED PROTEIN YEJK"/>
    <property type="match status" value="1"/>
</dbReference>
<name>A0ABT7SXV2_9ALTE</name>
<keyword evidence="3" id="KW-0963">Cytoplasm</keyword>
<keyword evidence="5" id="KW-1185">Reference proteome</keyword>
<dbReference type="PANTHER" id="PTHR38772">
    <property type="match status" value="1"/>
</dbReference>
<dbReference type="NCBIfam" id="NF001557">
    <property type="entry name" value="PRK00378.1"/>
    <property type="match status" value="1"/>
</dbReference>
<accession>A0ABT7SXV2</accession>